<dbReference type="EMBL" id="MH183162">
    <property type="protein sequence ID" value="AWN07810.1"/>
    <property type="molecule type" value="Genomic_DNA"/>
</dbReference>
<sequence>MTGDKKSAASLEEGDFIYLHAPGEEAPSTLRRPVRVDHIKRMPYGVVRIYHSLYGLQHVDAAGAHRFLLGDPW</sequence>
<evidence type="ECO:0000313" key="1">
    <source>
        <dbReference type="EMBL" id="AWN07810.1"/>
    </source>
</evidence>
<reference evidence="2" key="1">
    <citation type="submission" date="2018-04" db="EMBL/GenBank/DDBJ databases">
        <authorList>
            <person name="Go L.Y."/>
            <person name="Mitchell J.A."/>
        </authorList>
    </citation>
    <scope>NUCLEOTIDE SEQUENCE [LARGE SCALE GENOMIC DNA]</scope>
</reference>
<dbReference type="GeneID" id="54992606"/>
<protein>
    <submittedName>
        <fullName evidence="1">Uncharacterized protein</fullName>
    </submittedName>
</protein>
<organism evidence="1 2">
    <name type="scientific">Microbacterium phage Hendrix</name>
    <dbReference type="NCBI Taxonomy" id="2182341"/>
    <lineage>
        <taxon>Viruses</taxon>
        <taxon>Duplodnaviria</taxon>
        <taxon>Heunggongvirae</taxon>
        <taxon>Uroviricota</taxon>
        <taxon>Caudoviricetes</taxon>
        <taxon>Rogerhendrixvirus</taxon>
        <taxon>Rogerhendrixvirus hendrix</taxon>
    </lineage>
</organism>
<name>A0A2U8UUH3_9CAUD</name>
<keyword evidence="2" id="KW-1185">Reference proteome</keyword>
<accession>A0A2U8UUH3</accession>
<dbReference type="KEGG" id="vg:54992606"/>
<evidence type="ECO:0000313" key="2">
    <source>
        <dbReference type="Proteomes" id="UP000247284"/>
    </source>
</evidence>
<dbReference type="RefSeq" id="YP_009802078.1">
    <property type="nucleotide sequence ID" value="NC_047977.1"/>
</dbReference>
<dbReference type="Proteomes" id="UP000247284">
    <property type="component" value="Segment"/>
</dbReference>
<gene>
    <name evidence="1" type="primary">139</name>
    <name evidence="1" type="ORF">PBI_HENDRIX_139</name>
</gene>
<proteinExistence type="predicted"/>